<evidence type="ECO:0000313" key="3">
    <source>
        <dbReference type="Proteomes" id="UP000469440"/>
    </source>
</evidence>
<sequence length="285" mass="33048">MKKLTMSRARQLIERELGIKAKELTAPESMNGNPEFPWYELHLGNQTVTVSTSGYGGYSKGYELINLSVTHENSLFYVSEYFYSDTMEYCDEYTQKVKYDVLCEKMDIPDTDPKYKRLAADASDAVFRHYHQPKQRVEQKNEADQPSGIFKIRFFGPGGVYFNDTKPFDAPSLAEFIRIAKEKVLKEHVTTPWGHQSEIKMAGFSVFEWHSKSEYWVIYAPNRKEMTYDTGLRWDGRFHEEYERDIFTDKCSGIDDLKDRLEKANVKTPEKSTSGSGKHRSGLML</sequence>
<dbReference type="Proteomes" id="UP000469440">
    <property type="component" value="Unassembled WGS sequence"/>
</dbReference>
<gene>
    <name evidence="2" type="ORF">CAFE_25000</name>
</gene>
<name>A0A6N8I1M9_9FIRM</name>
<accession>A0A6N8I1M9</accession>
<reference evidence="2 3" key="1">
    <citation type="submission" date="2019-09" db="EMBL/GenBank/DDBJ databases">
        <title>Genome sequence of Clostridium sp. EA1.</title>
        <authorList>
            <person name="Poehlein A."/>
            <person name="Bengelsdorf F.R."/>
            <person name="Daniel R."/>
        </authorList>
    </citation>
    <scope>NUCLEOTIDE SEQUENCE [LARGE SCALE GENOMIC DNA]</scope>
    <source>
        <strain evidence="2 3">EA1</strain>
    </source>
</reference>
<protein>
    <submittedName>
        <fullName evidence="2">Uncharacterized protein</fullName>
    </submittedName>
</protein>
<proteinExistence type="predicted"/>
<organism evidence="2 3">
    <name type="scientific">Caproicibacter fermentans</name>
    <dbReference type="NCBI Taxonomy" id="2576756"/>
    <lineage>
        <taxon>Bacteria</taxon>
        <taxon>Bacillati</taxon>
        <taxon>Bacillota</taxon>
        <taxon>Clostridia</taxon>
        <taxon>Eubacteriales</taxon>
        <taxon>Acutalibacteraceae</taxon>
        <taxon>Caproicibacter</taxon>
    </lineage>
</organism>
<dbReference type="OrthoDB" id="2104345at2"/>
<evidence type="ECO:0000256" key="1">
    <source>
        <dbReference type="SAM" id="MobiDB-lite"/>
    </source>
</evidence>
<dbReference type="EMBL" id="VWXL01000073">
    <property type="protein sequence ID" value="MVB11775.1"/>
    <property type="molecule type" value="Genomic_DNA"/>
</dbReference>
<keyword evidence="3" id="KW-1185">Reference proteome</keyword>
<comment type="caution">
    <text evidence="2">The sequence shown here is derived from an EMBL/GenBank/DDBJ whole genome shotgun (WGS) entry which is preliminary data.</text>
</comment>
<feature type="region of interest" description="Disordered" evidence="1">
    <location>
        <begin position="265"/>
        <end position="285"/>
    </location>
</feature>
<evidence type="ECO:0000313" key="2">
    <source>
        <dbReference type="EMBL" id="MVB11775.1"/>
    </source>
</evidence>
<dbReference type="AlphaFoldDB" id="A0A6N8I1M9"/>
<dbReference type="RefSeq" id="WP_156990863.1">
    <property type="nucleotide sequence ID" value="NZ_VWXL01000073.1"/>
</dbReference>